<comment type="caution">
    <text evidence="1">The sequence shown here is derived from an EMBL/GenBank/DDBJ whole genome shotgun (WGS) entry which is preliminary data.</text>
</comment>
<gene>
    <name evidence="1" type="ORF">AN640_08170</name>
</gene>
<dbReference type="EMBL" id="LJHD01000222">
    <property type="protein sequence ID" value="ONI41259.1"/>
    <property type="molecule type" value="Genomic_DNA"/>
</dbReference>
<reference evidence="1" key="1">
    <citation type="submission" date="2016-08" db="EMBL/GenBank/DDBJ databases">
        <authorList>
            <person name="Ngugi D.K."/>
            <person name="Miyake S."/>
            <person name="Stingl U."/>
        </authorList>
    </citation>
    <scope>NUCLEOTIDE SEQUENCE</scope>
    <source>
        <strain evidence="1">SCG-D08WGA-EpuloA1</strain>
    </source>
</reference>
<organism evidence="1 2">
    <name type="scientific">Candidatus Epulonipiscium fishelsonii</name>
    <dbReference type="NCBI Taxonomy" id="77094"/>
    <lineage>
        <taxon>Bacteria</taxon>
        <taxon>Bacillati</taxon>
        <taxon>Bacillota</taxon>
        <taxon>Clostridia</taxon>
        <taxon>Lachnospirales</taxon>
        <taxon>Lachnospiraceae</taxon>
        <taxon>Candidatus Epulonipiscium</taxon>
    </lineage>
</organism>
<accession>A0ACC8XE86</accession>
<evidence type="ECO:0000313" key="1">
    <source>
        <dbReference type="EMBL" id="ONI41259.1"/>
    </source>
</evidence>
<name>A0ACC8XE86_9FIRM</name>
<keyword evidence="2" id="KW-1185">Reference proteome</keyword>
<sequence>MYKLSGTRDQLIEDGIKEGKEIGIKEGIEKGMEKKQIEIAKELLDVLDDLTISLKTKLPLEEIQKLRSHTM</sequence>
<dbReference type="Proteomes" id="UP000188637">
    <property type="component" value="Unassembled WGS sequence"/>
</dbReference>
<proteinExistence type="predicted"/>
<evidence type="ECO:0000313" key="2">
    <source>
        <dbReference type="Proteomes" id="UP000188637"/>
    </source>
</evidence>
<protein>
    <submittedName>
        <fullName evidence="1">Uncharacterized protein</fullName>
    </submittedName>
</protein>